<protein>
    <submittedName>
        <fullName evidence="1">Endo-1,4-beta-xylanase Z</fullName>
    </submittedName>
</protein>
<dbReference type="PANTHER" id="PTHR48098:SF3">
    <property type="entry name" value="IRON(III) ENTEROBACTIN ESTERASE"/>
    <property type="match status" value="1"/>
</dbReference>
<dbReference type="AlphaFoldDB" id="A0A078M7P4"/>
<dbReference type="GO" id="GO:0016798">
    <property type="term" value="F:hydrolase activity, acting on glycosyl bonds"/>
    <property type="evidence" value="ECO:0007669"/>
    <property type="project" value="UniProtKB-KW"/>
</dbReference>
<reference evidence="1" key="1">
    <citation type="submission" date="2014-07" db="EMBL/GenBank/DDBJ databases">
        <authorList>
            <person name="Urmite Genomes Urmite Genomes"/>
        </authorList>
    </citation>
    <scope>NUCLEOTIDE SEQUENCE</scope>
    <source>
        <strain evidence="1">13S34_air</strain>
    </source>
</reference>
<dbReference type="InterPro" id="IPR050583">
    <property type="entry name" value="Mycobacterial_A85_antigen"/>
</dbReference>
<accession>A0A078M7P4</accession>
<sequence length="239" mass="27426">MDKGSIQDVVFFSEALQEELQLYVYVPANYTPLTAYQLLIASDGNDYFQLGGITRLADELIDSMEIEDVIIVFVPYRDVHDRRDKYIPSGSKYRSYLKFLADELVPYMDSNYATNELAMGRALIGDSMAATVSLMAALTYPNIFGKAILQSPYVDEDVMQAVREFTTPTQISIYHIIGTGEDRVKTTAGTYEDFLTPNRELHALMVERGYPLFYEEFNGIHTWKYWKPDLRRALIKNFN</sequence>
<keyword evidence="1" id="KW-0378">Hydrolase</keyword>
<gene>
    <name evidence="1" type="primary">xynZ</name>
    <name evidence="1" type="ORF">BN1050_01194</name>
</gene>
<keyword evidence="1" id="KW-0326">Glycosidase</keyword>
<keyword evidence="1" id="KW-0119">Carbohydrate metabolism</keyword>
<dbReference type="PATRIC" id="fig|1461583.4.peg.1152"/>
<name>A0A078M7P4_9BACL</name>
<dbReference type="SUPFAM" id="SSF53474">
    <property type="entry name" value="alpha/beta-Hydrolases"/>
    <property type="match status" value="1"/>
</dbReference>
<proteinExistence type="predicted"/>
<keyword evidence="1" id="KW-0624">Polysaccharide degradation</keyword>
<dbReference type="Gene3D" id="3.40.50.1820">
    <property type="entry name" value="alpha/beta hydrolase"/>
    <property type="match status" value="1"/>
</dbReference>
<dbReference type="GO" id="GO:0045493">
    <property type="term" value="P:xylan catabolic process"/>
    <property type="evidence" value="ECO:0007669"/>
    <property type="project" value="UniProtKB-KW"/>
</dbReference>
<organism evidence="1">
    <name type="scientific">Metalysinibacillus saudimassiliensis</name>
    <dbReference type="NCBI Taxonomy" id="1461583"/>
    <lineage>
        <taxon>Bacteria</taxon>
        <taxon>Bacillati</taxon>
        <taxon>Bacillota</taxon>
        <taxon>Bacilli</taxon>
        <taxon>Bacillales</taxon>
        <taxon>Caryophanaceae</taxon>
        <taxon>Metalysinibacillus</taxon>
    </lineage>
</organism>
<dbReference type="EMBL" id="LN483074">
    <property type="protein sequence ID" value="CEA02275.1"/>
    <property type="molecule type" value="Genomic_DNA"/>
</dbReference>
<dbReference type="InterPro" id="IPR000801">
    <property type="entry name" value="Esterase-like"/>
</dbReference>
<dbReference type="Pfam" id="PF00756">
    <property type="entry name" value="Esterase"/>
    <property type="match status" value="1"/>
</dbReference>
<dbReference type="PANTHER" id="PTHR48098">
    <property type="entry name" value="ENTEROCHELIN ESTERASE-RELATED"/>
    <property type="match status" value="1"/>
</dbReference>
<evidence type="ECO:0000313" key="1">
    <source>
        <dbReference type="EMBL" id="CEA02275.1"/>
    </source>
</evidence>
<keyword evidence="1" id="KW-0858">Xylan degradation</keyword>
<dbReference type="InterPro" id="IPR029058">
    <property type="entry name" value="AB_hydrolase_fold"/>
</dbReference>
<dbReference type="HOGENOM" id="CLU_039834_2_0_9"/>